<sequence>MKLESISIAGNKTTQSGVGKKFLIISISLTVLLNTSVAIWFYIYLQQNGLDKFLNK</sequence>
<dbReference type="RefSeq" id="WP_011820896.1">
    <property type="nucleotide sequence ID" value="NC_008817.1"/>
</dbReference>
<name>A2BYE0_PROM5</name>
<dbReference type="GeneID" id="60200605"/>
<dbReference type="KEGG" id="pmc:P9515_15941"/>
<reference evidence="2 3" key="1">
    <citation type="journal article" date="2007" name="PLoS Genet.">
        <title>Patterns and implications of gene gain and loss in the evolution of Prochlorococcus.</title>
        <authorList>
            <person name="Kettler G.C."/>
            <person name="Martiny A.C."/>
            <person name="Huang K."/>
            <person name="Zucker J."/>
            <person name="Coleman M.L."/>
            <person name="Rodrigue S."/>
            <person name="Chen F."/>
            <person name="Lapidus A."/>
            <person name="Ferriera S."/>
            <person name="Johnson J."/>
            <person name="Steglich C."/>
            <person name="Church G.M."/>
            <person name="Richardson P."/>
            <person name="Chisholm S.W."/>
        </authorList>
    </citation>
    <scope>NUCLEOTIDE SEQUENCE [LARGE SCALE GENOMIC DNA]</scope>
    <source>
        <strain evidence="2 3">MIT 9515</strain>
    </source>
</reference>
<keyword evidence="1" id="KW-0472">Membrane</keyword>
<evidence type="ECO:0000256" key="1">
    <source>
        <dbReference type="SAM" id="Phobius"/>
    </source>
</evidence>
<gene>
    <name evidence="2" type="ordered locus">P9515_15941</name>
</gene>
<evidence type="ECO:0000313" key="3">
    <source>
        <dbReference type="Proteomes" id="UP000001589"/>
    </source>
</evidence>
<feature type="transmembrane region" description="Helical" evidence="1">
    <location>
        <begin position="21"/>
        <end position="45"/>
    </location>
</feature>
<protein>
    <submittedName>
        <fullName evidence="2">Uncharacterized protein</fullName>
    </submittedName>
</protein>
<dbReference type="AlphaFoldDB" id="A2BYE0"/>
<accession>A2BYE0</accession>
<evidence type="ECO:0000313" key="2">
    <source>
        <dbReference type="EMBL" id="ABM72801.1"/>
    </source>
</evidence>
<keyword evidence="1" id="KW-1133">Transmembrane helix</keyword>
<keyword evidence="1" id="KW-0812">Transmembrane</keyword>
<dbReference type="Proteomes" id="UP000001589">
    <property type="component" value="Chromosome"/>
</dbReference>
<dbReference type="HOGENOM" id="CLU_203955_0_0_3"/>
<dbReference type="EMBL" id="CP000552">
    <property type="protein sequence ID" value="ABM72801.1"/>
    <property type="molecule type" value="Genomic_DNA"/>
</dbReference>
<proteinExistence type="predicted"/>
<organism evidence="2 3">
    <name type="scientific">Prochlorococcus marinus (strain MIT 9515)</name>
    <dbReference type="NCBI Taxonomy" id="167542"/>
    <lineage>
        <taxon>Bacteria</taxon>
        <taxon>Bacillati</taxon>
        <taxon>Cyanobacteriota</taxon>
        <taxon>Cyanophyceae</taxon>
        <taxon>Synechococcales</taxon>
        <taxon>Prochlorococcaceae</taxon>
        <taxon>Prochlorococcus</taxon>
    </lineage>
</organism>